<dbReference type="GO" id="GO:0016746">
    <property type="term" value="F:acyltransferase activity"/>
    <property type="evidence" value="ECO:0007669"/>
    <property type="project" value="UniProtKB-KW"/>
</dbReference>
<dbReference type="NCBIfam" id="NF006045">
    <property type="entry name" value="PRK08190.1"/>
    <property type="match status" value="1"/>
</dbReference>
<dbReference type="InterPro" id="IPR012147">
    <property type="entry name" value="P_Ac_Bu_trans"/>
</dbReference>
<evidence type="ECO:0000256" key="1">
    <source>
        <dbReference type="ARBA" id="ARBA00005656"/>
    </source>
</evidence>
<evidence type="ECO:0000256" key="2">
    <source>
        <dbReference type="ARBA" id="ARBA00022679"/>
    </source>
</evidence>
<dbReference type="Pfam" id="PF01515">
    <property type="entry name" value="PTA_PTB"/>
    <property type="match status" value="1"/>
</dbReference>
<evidence type="ECO:0000259" key="4">
    <source>
        <dbReference type="Pfam" id="PF01515"/>
    </source>
</evidence>
<organism evidence="5 6">
    <name type="scientific">Sporobacter termitidis DSM 10068</name>
    <dbReference type="NCBI Taxonomy" id="1123282"/>
    <lineage>
        <taxon>Bacteria</taxon>
        <taxon>Bacillati</taxon>
        <taxon>Bacillota</taxon>
        <taxon>Clostridia</taxon>
        <taxon>Eubacteriales</taxon>
        <taxon>Oscillospiraceae</taxon>
        <taxon>Sporobacter</taxon>
    </lineage>
</organism>
<dbReference type="SUPFAM" id="SSF53659">
    <property type="entry name" value="Isocitrate/Isopropylmalate dehydrogenase-like"/>
    <property type="match status" value="1"/>
</dbReference>
<evidence type="ECO:0000313" key="5">
    <source>
        <dbReference type="EMBL" id="SHH59001.1"/>
    </source>
</evidence>
<dbReference type="PANTHER" id="PTHR43356:SF2">
    <property type="entry name" value="PHOSPHATE ACETYLTRANSFERASE"/>
    <property type="match status" value="1"/>
</dbReference>
<gene>
    <name evidence="5" type="ORF">SAMN02745823_00393</name>
</gene>
<dbReference type="RefSeq" id="WP_073075948.1">
    <property type="nucleotide sequence ID" value="NZ_FQXV01000001.1"/>
</dbReference>
<keyword evidence="6" id="KW-1185">Reference proteome</keyword>
<evidence type="ECO:0000256" key="3">
    <source>
        <dbReference type="ARBA" id="ARBA00023315"/>
    </source>
</evidence>
<reference evidence="5 6" key="1">
    <citation type="submission" date="2016-11" db="EMBL/GenBank/DDBJ databases">
        <authorList>
            <person name="Jaros S."/>
            <person name="Januszkiewicz K."/>
            <person name="Wedrychowicz H."/>
        </authorList>
    </citation>
    <scope>NUCLEOTIDE SEQUENCE [LARGE SCALE GENOMIC DNA]</scope>
    <source>
        <strain evidence="5 6">DSM 10068</strain>
    </source>
</reference>
<sequence>MKITCFEDLAAEAKRMAKKTVIAVVEAQDEHTLESVIQATKDGIMVPALIGNEARIRALLARFGADPGGFDIVPANGAEDSLQKAVALIKAGKAGAIMKGILESGQFMKAILDKENGLIPAGGKLSLIGFYEAPKYHKLFAVSDFGLNTYPDLALKRIIIENAVRLLHALGHESPKVAVLSSVEKVNPKMPDAVDGGALKEMNQRGELSGCIVEGPISFDLATSAEAARIKGYLSPVAGDADLLIVPDIAAGNMLVKCLTGFGGARTAGTVLGAAVPVILTSRSAEASDKYYSIALAACAAAGF</sequence>
<dbReference type="Gene3D" id="3.40.718.10">
    <property type="entry name" value="Isopropylmalate Dehydrogenase"/>
    <property type="match status" value="1"/>
</dbReference>
<name>A0A1M5U7W5_9FIRM</name>
<dbReference type="PANTHER" id="PTHR43356">
    <property type="entry name" value="PHOSPHATE ACETYLTRANSFERASE"/>
    <property type="match status" value="1"/>
</dbReference>
<dbReference type="Proteomes" id="UP000183995">
    <property type="component" value="Unassembled WGS sequence"/>
</dbReference>
<dbReference type="EMBL" id="FQXV01000001">
    <property type="protein sequence ID" value="SHH59001.1"/>
    <property type="molecule type" value="Genomic_DNA"/>
</dbReference>
<protein>
    <submittedName>
        <fullName evidence="5">Phosphate acetyl/butaryl transferase</fullName>
    </submittedName>
</protein>
<dbReference type="PIRSF" id="PIRSF000428">
    <property type="entry name" value="P_Ac_trans"/>
    <property type="match status" value="1"/>
</dbReference>
<dbReference type="STRING" id="1123282.SAMN02745823_00393"/>
<feature type="domain" description="Phosphate acetyl/butaryl transferase" evidence="4">
    <location>
        <begin position="79"/>
        <end position="298"/>
    </location>
</feature>
<dbReference type="InterPro" id="IPR002505">
    <property type="entry name" value="PTA_PTB"/>
</dbReference>
<dbReference type="InterPro" id="IPR050500">
    <property type="entry name" value="Phos_Acetyltrans/Butyryltrans"/>
</dbReference>
<keyword evidence="3" id="KW-0012">Acyltransferase</keyword>
<accession>A0A1M5U7W5</accession>
<evidence type="ECO:0000313" key="6">
    <source>
        <dbReference type="Proteomes" id="UP000183995"/>
    </source>
</evidence>
<proteinExistence type="inferred from homology"/>
<dbReference type="AlphaFoldDB" id="A0A1M5U7W5"/>
<comment type="similarity">
    <text evidence="1">Belongs to the phosphate acetyltransferase and butyryltransferase family.</text>
</comment>
<dbReference type="OrthoDB" id="9774179at2"/>
<keyword evidence="2 5" id="KW-0808">Transferase</keyword>